<organism evidence="7 8">
    <name type="scientific">Schaalia turicensis ACS-279-V-Col4</name>
    <dbReference type="NCBI Taxonomy" id="883077"/>
    <lineage>
        <taxon>Bacteria</taxon>
        <taxon>Bacillati</taxon>
        <taxon>Actinomycetota</taxon>
        <taxon>Actinomycetes</taxon>
        <taxon>Actinomycetales</taxon>
        <taxon>Actinomycetaceae</taxon>
        <taxon>Schaalia</taxon>
    </lineage>
</organism>
<evidence type="ECO:0000313" key="7">
    <source>
        <dbReference type="EMBL" id="EJZ88317.1"/>
    </source>
</evidence>
<evidence type="ECO:0000256" key="5">
    <source>
        <dbReference type="SAM" id="MobiDB-lite"/>
    </source>
</evidence>
<dbReference type="AlphaFoldDB" id="K0YWR9"/>
<dbReference type="Gene3D" id="1.10.357.10">
    <property type="entry name" value="Tetracycline Repressor, domain 2"/>
    <property type="match status" value="1"/>
</dbReference>
<dbReference type="Pfam" id="PF00440">
    <property type="entry name" value="TetR_N"/>
    <property type="match status" value="1"/>
</dbReference>
<dbReference type="PRINTS" id="PR00455">
    <property type="entry name" value="HTHTETR"/>
</dbReference>
<evidence type="ECO:0000256" key="1">
    <source>
        <dbReference type="ARBA" id="ARBA00023015"/>
    </source>
</evidence>
<dbReference type="PANTHER" id="PTHR30055:SF234">
    <property type="entry name" value="HTH-TYPE TRANSCRIPTIONAL REGULATOR BETI"/>
    <property type="match status" value="1"/>
</dbReference>
<proteinExistence type="predicted"/>
<dbReference type="eggNOG" id="COG1309">
    <property type="taxonomic scope" value="Bacteria"/>
</dbReference>
<dbReference type="Proteomes" id="UP000003994">
    <property type="component" value="Unassembled WGS sequence"/>
</dbReference>
<feature type="region of interest" description="Disordered" evidence="5">
    <location>
        <begin position="211"/>
        <end position="237"/>
    </location>
</feature>
<dbReference type="InterPro" id="IPR009057">
    <property type="entry name" value="Homeodomain-like_sf"/>
</dbReference>
<name>K0YWR9_9ACTO</name>
<evidence type="ECO:0000256" key="2">
    <source>
        <dbReference type="ARBA" id="ARBA00023125"/>
    </source>
</evidence>
<evidence type="ECO:0000313" key="8">
    <source>
        <dbReference type="Proteomes" id="UP000003994"/>
    </source>
</evidence>
<dbReference type="PROSITE" id="PS01081">
    <property type="entry name" value="HTH_TETR_1"/>
    <property type="match status" value="1"/>
</dbReference>
<keyword evidence="2 4" id="KW-0238">DNA-binding</keyword>
<feature type="DNA-binding region" description="H-T-H motif" evidence="4">
    <location>
        <begin position="46"/>
        <end position="65"/>
    </location>
</feature>
<sequence>MGYICQNSPMPKIIGDSLENHRALTRHKLFDALGGLLAEQSFDTITMSQIASRANVGRTAVYNHFEDKEVLLLAYMNEATAEFSALLHESIDTEPDPIERLRIYVHAHLEMTSRYHLASRVHLRDQMSTEKSEHLHEHAGVIGNLLLNILIDAMKCEAIPMQDPHILVALIHACLSGQRLPSDPDKRRALCVASEAFVLRAVGASSEKIHALPSPKKRAEAEEHNTQASFMRCPVAH</sequence>
<accession>K0YWR9</accession>
<dbReference type="PATRIC" id="fig|883077.3.peg.171"/>
<evidence type="ECO:0000256" key="3">
    <source>
        <dbReference type="ARBA" id="ARBA00023163"/>
    </source>
</evidence>
<feature type="domain" description="HTH tetR-type" evidence="6">
    <location>
        <begin position="23"/>
        <end position="83"/>
    </location>
</feature>
<keyword evidence="3" id="KW-0804">Transcription</keyword>
<dbReference type="SUPFAM" id="SSF46689">
    <property type="entry name" value="Homeodomain-like"/>
    <property type="match status" value="1"/>
</dbReference>
<keyword evidence="8" id="KW-1185">Reference proteome</keyword>
<gene>
    <name evidence="7" type="ORF">HMPREF9241_00178</name>
</gene>
<dbReference type="InterPro" id="IPR050109">
    <property type="entry name" value="HTH-type_TetR-like_transc_reg"/>
</dbReference>
<evidence type="ECO:0000256" key="4">
    <source>
        <dbReference type="PROSITE-ProRule" id="PRU00335"/>
    </source>
</evidence>
<reference evidence="7 8" key="1">
    <citation type="submission" date="2012-07" db="EMBL/GenBank/DDBJ databases">
        <title>The Genome Sequence of Actinomyces turicensis ACS-279-V-COL4.</title>
        <authorList>
            <consortium name="The Broad Institute Genome Sequencing Platform"/>
            <person name="Earl A."/>
            <person name="Ward D."/>
            <person name="Feldgarden M."/>
            <person name="Gevers D."/>
            <person name="Saerens B."/>
            <person name="Vaneechoutte M."/>
            <person name="Walker B."/>
            <person name="Young S.K."/>
            <person name="Zeng Q."/>
            <person name="Gargeya S."/>
            <person name="Fitzgerald M."/>
            <person name="Haas B."/>
            <person name="Abouelleil A."/>
            <person name="Alvarado L."/>
            <person name="Arachchi H.M."/>
            <person name="Berlin A."/>
            <person name="Chapman S.B."/>
            <person name="Goldberg J."/>
            <person name="Griggs A."/>
            <person name="Gujja S."/>
            <person name="Hansen M."/>
            <person name="Howarth C."/>
            <person name="Imamovic A."/>
            <person name="Larimer J."/>
            <person name="McCowen C."/>
            <person name="Montmayeur A."/>
            <person name="Murphy C."/>
            <person name="Neiman D."/>
            <person name="Pearson M."/>
            <person name="Priest M."/>
            <person name="Roberts A."/>
            <person name="Saif S."/>
            <person name="Shea T."/>
            <person name="Sisk P."/>
            <person name="Sykes S."/>
            <person name="Wortman J."/>
            <person name="Nusbaum C."/>
            <person name="Birren B."/>
        </authorList>
    </citation>
    <scope>NUCLEOTIDE SEQUENCE [LARGE SCALE GENOMIC DNA]</scope>
    <source>
        <strain evidence="7 8">ACS-279-V-Col4</strain>
    </source>
</reference>
<dbReference type="STRING" id="883077.HMPREF9241_00178"/>
<dbReference type="HOGENOM" id="CLU_083240_0_0_11"/>
<dbReference type="GO" id="GO:0003700">
    <property type="term" value="F:DNA-binding transcription factor activity"/>
    <property type="evidence" value="ECO:0007669"/>
    <property type="project" value="TreeGrafter"/>
</dbReference>
<dbReference type="PANTHER" id="PTHR30055">
    <property type="entry name" value="HTH-TYPE TRANSCRIPTIONAL REGULATOR RUTR"/>
    <property type="match status" value="1"/>
</dbReference>
<dbReference type="InterPro" id="IPR001647">
    <property type="entry name" value="HTH_TetR"/>
</dbReference>
<dbReference type="PROSITE" id="PS50977">
    <property type="entry name" value="HTH_TETR_2"/>
    <property type="match status" value="1"/>
</dbReference>
<dbReference type="InterPro" id="IPR023772">
    <property type="entry name" value="DNA-bd_HTH_TetR-type_CS"/>
</dbReference>
<evidence type="ECO:0000259" key="6">
    <source>
        <dbReference type="PROSITE" id="PS50977"/>
    </source>
</evidence>
<keyword evidence="1" id="KW-0805">Transcription regulation</keyword>
<comment type="caution">
    <text evidence="7">The sequence shown here is derived from an EMBL/GenBank/DDBJ whole genome shotgun (WGS) entry which is preliminary data.</text>
</comment>
<protein>
    <recommendedName>
        <fullName evidence="6">HTH tetR-type domain-containing protein</fullName>
    </recommendedName>
</protein>
<dbReference type="GO" id="GO:0000976">
    <property type="term" value="F:transcription cis-regulatory region binding"/>
    <property type="evidence" value="ECO:0007669"/>
    <property type="project" value="TreeGrafter"/>
</dbReference>
<dbReference type="EMBL" id="AGWQ01000002">
    <property type="protein sequence ID" value="EJZ88317.1"/>
    <property type="molecule type" value="Genomic_DNA"/>
</dbReference>